<keyword evidence="2" id="KW-1185">Reference proteome</keyword>
<organism evidence="1 2">
    <name type="scientific">Gigaspora margarita</name>
    <dbReference type="NCBI Taxonomy" id="4874"/>
    <lineage>
        <taxon>Eukaryota</taxon>
        <taxon>Fungi</taxon>
        <taxon>Fungi incertae sedis</taxon>
        <taxon>Mucoromycota</taxon>
        <taxon>Glomeromycotina</taxon>
        <taxon>Glomeromycetes</taxon>
        <taxon>Diversisporales</taxon>
        <taxon>Gigasporaceae</taxon>
        <taxon>Gigaspora</taxon>
    </lineage>
</organism>
<protein>
    <submittedName>
        <fullName evidence="1">31595_t:CDS:1</fullName>
    </submittedName>
</protein>
<evidence type="ECO:0000313" key="1">
    <source>
        <dbReference type="EMBL" id="CAG8655190.1"/>
    </source>
</evidence>
<name>A0ABN7UTA8_GIGMA</name>
<dbReference type="EMBL" id="CAJVQB010005187">
    <property type="protein sequence ID" value="CAG8655190.1"/>
    <property type="molecule type" value="Genomic_DNA"/>
</dbReference>
<accession>A0ABN7UTA8</accession>
<feature type="non-terminal residue" evidence="1">
    <location>
        <position position="1"/>
    </location>
</feature>
<evidence type="ECO:0000313" key="2">
    <source>
        <dbReference type="Proteomes" id="UP000789901"/>
    </source>
</evidence>
<reference evidence="1 2" key="1">
    <citation type="submission" date="2021-06" db="EMBL/GenBank/DDBJ databases">
        <authorList>
            <person name="Kallberg Y."/>
            <person name="Tangrot J."/>
            <person name="Rosling A."/>
        </authorList>
    </citation>
    <scope>NUCLEOTIDE SEQUENCE [LARGE SCALE GENOMIC DNA]</scope>
    <source>
        <strain evidence="1 2">120-4 pot B 10/14</strain>
    </source>
</reference>
<dbReference type="Proteomes" id="UP000789901">
    <property type="component" value="Unassembled WGS sequence"/>
</dbReference>
<proteinExistence type="predicted"/>
<sequence>IINFSKELGEPKPEEKTLEQLIEDEIRREIKNNSPPVETTIPLMLSPLNPVYLLYDSNFDSPNQVEWYSFLEFGTVEVEVDEFASDADDVIDEVNWQSKIKQKKNKPLSIRCYSDKASNTYLQESNAQLDPWGYITKVLETEGLPVSDLFDYFYEE</sequence>
<gene>
    <name evidence="1" type="ORF">GMARGA_LOCUS9572</name>
</gene>
<comment type="caution">
    <text evidence="1">The sequence shown here is derived from an EMBL/GenBank/DDBJ whole genome shotgun (WGS) entry which is preliminary data.</text>
</comment>